<dbReference type="KEGG" id="mbw:MSBRW_3305"/>
<dbReference type="Gene3D" id="3.40.830.10">
    <property type="entry name" value="LigB-like"/>
    <property type="match status" value="1"/>
</dbReference>
<dbReference type="SMR" id="A0A0E3QN50"/>
<dbReference type="InterPro" id="IPR002737">
    <property type="entry name" value="MEMO1_fam"/>
</dbReference>
<evidence type="ECO:0000256" key="2">
    <source>
        <dbReference type="HAMAP-Rule" id="MF_00055"/>
    </source>
</evidence>
<sequence length="265" mass="29159">MRQPAVAGQFYPLRPDNLEKELKQCFEGLEIRERNILGAVCPHAGYVYSGRVAAHVYAVLPKADTYVLFGPNHTGYGSPVSVSTDTWKTPLGIIEVDRELAEGLTGSIVDVDEIGHRYEHSIEVQLPFLQYRFDQDFRILPICLGMQDEETVIEVGTLIANLVSKSGKKVAFIASSDFTHYQPANLARETDNEIIEAILNLDVPGIYERLYRRNASVCGYGPISAMLTASKKLGATRAELLNYSNSGEVSGDMNAVVGYAAIIVE</sequence>
<dbReference type="GeneID" id="24824920"/>
<dbReference type="Pfam" id="PF01875">
    <property type="entry name" value="Memo"/>
    <property type="match status" value="1"/>
</dbReference>
<accession>A0A0E3QN50</accession>
<gene>
    <name evidence="3" type="ORF">MSBRW_3305</name>
</gene>
<protein>
    <recommendedName>
        <fullName evidence="2">MEMO1 family protein MSBRW_3305</fullName>
    </recommendedName>
</protein>
<dbReference type="Proteomes" id="UP000033038">
    <property type="component" value="Chromosome"/>
</dbReference>
<dbReference type="HOGENOM" id="CLU_038085_2_0_2"/>
<dbReference type="PANTHER" id="PTHR11060">
    <property type="entry name" value="PROTEIN MEMO1"/>
    <property type="match status" value="1"/>
</dbReference>
<reference evidence="3 4" key="1">
    <citation type="submission" date="2014-07" db="EMBL/GenBank/DDBJ databases">
        <title>Methanogenic archaea and the global carbon cycle.</title>
        <authorList>
            <person name="Henriksen J.R."/>
            <person name="Luke J."/>
            <person name="Reinhart S."/>
            <person name="Benedict M.N."/>
            <person name="Youngblut N.D."/>
            <person name="Metcalf M.E."/>
            <person name="Whitaker R.J."/>
            <person name="Metcalf W.W."/>
        </authorList>
    </citation>
    <scope>NUCLEOTIDE SEQUENCE [LARGE SCALE GENOMIC DNA]</scope>
    <source>
        <strain evidence="3 4">Wiesmoor</strain>
    </source>
</reference>
<dbReference type="EMBL" id="CP009526">
    <property type="protein sequence ID" value="AKB52558.1"/>
    <property type="molecule type" value="Genomic_DNA"/>
</dbReference>
<evidence type="ECO:0000313" key="3">
    <source>
        <dbReference type="EMBL" id="AKB52558.1"/>
    </source>
</evidence>
<name>A0A0E3QN50_METBA</name>
<evidence type="ECO:0000256" key="1">
    <source>
        <dbReference type="ARBA" id="ARBA00006315"/>
    </source>
</evidence>
<dbReference type="NCBIfam" id="NF001987">
    <property type="entry name" value="PRK00782.1"/>
    <property type="match status" value="1"/>
</dbReference>
<evidence type="ECO:0000313" key="4">
    <source>
        <dbReference type="Proteomes" id="UP000033038"/>
    </source>
</evidence>
<proteinExistence type="inferred from homology"/>
<dbReference type="SUPFAM" id="SSF53213">
    <property type="entry name" value="LigB-like"/>
    <property type="match status" value="1"/>
</dbReference>
<dbReference type="HAMAP" id="MF_00055">
    <property type="entry name" value="MEMO1"/>
    <property type="match status" value="1"/>
</dbReference>
<comment type="similarity">
    <text evidence="1 2">Belongs to the MEMO1 family.</text>
</comment>
<dbReference type="PANTHER" id="PTHR11060:SF0">
    <property type="entry name" value="PROTEIN MEMO1"/>
    <property type="match status" value="1"/>
</dbReference>
<dbReference type="AlphaFoldDB" id="A0A0E3QN50"/>
<dbReference type="PATRIC" id="fig|1434109.4.peg.4295"/>
<dbReference type="NCBIfam" id="TIGR04336">
    <property type="entry name" value="AmmeMemoSam_B"/>
    <property type="match status" value="1"/>
</dbReference>
<organism evidence="3 4">
    <name type="scientific">Methanosarcina barkeri str. Wiesmoor</name>
    <dbReference type="NCBI Taxonomy" id="1434109"/>
    <lineage>
        <taxon>Archaea</taxon>
        <taxon>Methanobacteriati</taxon>
        <taxon>Methanobacteriota</taxon>
        <taxon>Stenosarchaea group</taxon>
        <taxon>Methanomicrobia</taxon>
        <taxon>Methanosarcinales</taxon>
        <taxon>Methanosarcinaceae</taxon>
        <taxon>Methanosarcina</taxon>
    </lineage>
</organism>
<dbReference type="CDD" id="cd07361">
    <property type="entry name" value="MEMO_like"/>
    <property type="match status" value="1"/>
</dbReference>
<dbReference type="RefSeq" id="WP_011306427.1">
    <property type="nucleotide sequence ID" value="NZ_CP009526.1"/>
</dbReference>